<reference evidence="5 6" key="1">
    <citation type="submission" date="2024-01" db="EMBL/GenBank/DDBJ databases">
        <title>A draft genome for a cacao thread blight-causing isolate of Paramarasmius palmivorus.</title>
        <authorList>
            <person name="Baruah I.K."/>
            <person name="Bukari Y."/>
            <person name="Amoako-Attah I."/>
            <person name="Meinhardt L.W."/>
            <person name="Bailey B.A."/>
            <person name="Cohen S.P."/>
        </authorList>
    </citation>
    <scope>NUCLEOTIDE SEQUENCE [LARGE SCALE GENOMIC DNA]</scope>
    <source>
        <strain evidence="5 6">GH-12</strain>
    </source>
</reference>
<comment type="caution">
    <text evidence="5">The sequence shown here is derived from an EMBL/GenBank/DDBJ whole genome shotgun (WGS) entry which is preliminary data.</text>
</comment>
<evidence type="ECO:0000256" key="1">
    <source>
        <dbReference type="ARBA" id="ARBA00004141"/>
    </source>
</evidence>
<evidence type="ECO:0000313" key="6">
    <source>
        <dbReference type="Proteomes" id="UP001383192"/>
    </source>
</evidence>
<feature type="transmembrane region" description="Helical" evidence="3">
    <location>
        <begin position="12"/>
        <end position="33"/>
    </location>
</feature>
<name>A0AAW0CJQ2_9AGAR</name>
<keyword evidence="3" id="KW-1133">Transmembrane helix</keyword>
<dbReference type="PANTHER" id="PTHR11360:SF284">
    <property type="entry name" value="EG:103B4.3 PROTEIN-RELATED"/>
    <property type="match status" value="1"/>
</dbReference>
<dbReference type="PANTHER" id="PTHR11360">
    <property type="entry name" value="MONOCARBOXYLATE TRANSPORTER"/>
    <property type="match status" value="1"/>
</dbReference>
<dbReference type="EMBL" id="JAYKXP010000040">
    <property type="protein sequence ID" value="KAK7039111.1"/>
    <property type="molecule type" value="Genomic_DNA"/>
</dbReference>
<feature type="transmembrane region" description="Helical" evidence="3">
    <location>
        <begin position="188"/>
        <end position="209"/>
    </location>
</feature>
<protein>
    <recommendedName>
        <fullName evidence="4">Major facilitator superfamily (MFS) profile domain-containing protein</fullName>
    </recommendedName>
</protein>
<evidence type="ECO:0000256" key="3">
    <source>
        <dbReference type="SAM" id="Phobius"/>
    </source>
</evidence>
<feature type="transmembrane region" description="Helical" evidence="3">
    <location>
        <begin position="270"/>
        <end position="288"/>
    </location>
</feature>
<evidence type="ECO:0000259" key="4">
    <source>
        <dbReference type="PROSITE" id="PS50850"/>
    </source>
</evidence>
<feature type="transmembrane region" description="Helical" evidence="3">
    <location>
        <begin position="454"/>
        <end position="474"/>
    </location>
</feature>
<comment type="subcellular location">
    <subcellularLocation>
        <location evidence="1">Membrane</location>
        <topology evidence="1">Multi-pass membrane protein</topology>
    </subcellularLocation>
</comment>
<feature type="transmembrane region" description="Helical" evidence="3">
    <location>
        <begin position="619"/>
        <end position="642"/>
    </location>
</feature>
<dbReference type="SUPFAM" id="SSF103473">
    <property type="entry name" value="MFS general substrate transporter"/>
    <property type="match status" value="2"/>
</dbReference>
<feature type="transmembrane region" description="Helical" evidence="3">
    <location>
        <begin position="528"/>
        <end position="552"/>
    </location>
</feature>
<organism evidence="5 6">
    <name type="scientific">Paramarasmius palmivorus</name>
    <dbReference type="NCBI Taxonomy" id="297713"/>
    <lineage>
        <taxon>Eukaryota</taxon>
        <taxon>Fungi</taxon>
        <taxon>Dikarya</taxon>
        <taxon>Basidiomycota</taxon>
        <taxon>Agaricomycotina</taxon>
        <taxon>Agaricomycetes</taxon>
        <taxon>Agaricomycetidae</taxon>
        <taxon>Agaricales</taxon>
        <taxon>Marasmiineae</taxon>
        <taxon>Marasmiaceae</taxon>
        <taxon>Paramarasmius</taxon>
    </lineage>
</organism>
<feature type="transmembrane region" description="Helical" evidence="3">
    <location>
        <begin position="687"/>
        <end position="707"/>
    </location>
</feature>
<feature type="transmembrane region" description="Helical" evidence="3">
    <location>
        <begin position="593"/>
        <end position="613"/>
    </location>
</feature>
<feature type="transmembrane region" description="Helical" evidence="3">
    <location>
        <begin position="147"/>
        <end position="168"/>
    </location>
</feature>
<dbReference type="Gene3D" id="1.20.1250.20">
    <property type="entry name" value="MFS general substrate transporter like domains"/>
    <property type="match status" value="3"/>
</dbReference>
<dbReference type="AlphaFoldDB" id="A0AAW0CJQ2"/>
<accession>A0AAW0CJQ2</accession>
<dbReference type="InterPro" id="IPR036259">
    <property type="entry name" value="MFS_trans_sf"/>
</dbReference>
<keyword evidence="3" id="KW-0812">Transmembrane</keyword>
<feature type="domain" description="Major facilitator superfamily (MFS) profile" evidence="4">
    <location>
        <begin position="529"/>
        <end position="715"/>
    </location>
</feature>
<feature type="transmembrane region" description="Helical" evidence="3">
    <location>
        <begin position="564"/>
        <end position="581"/>
    </location>
</feature>
<gene>
    <name evidence="5" type="ORF">VNI00_010296</name>
</gene>
<feature type="transmembrane region" description="Helical" evidence="3">
    <location>
        <begin position="39"/>
        <end position="62"/>
    </location>
</feature>
<feature type="transmembrane region" description="Helical" evidence="3">
    <location>
        <begin position="349"/>
        <end position="368"/>
    </location>
</feature>
<dbReference type="PROSITE" id="PS50850">
    <property type="entry name" value="MFS"/>
    <property type="match status" value="1"/>
</dbReference>
<feature type="transmembrane region" description="Helical" evidence="3">
    <location>
        <begin position="74"/>
        <end position="94"/>
    </location>
</feature>
<keyword evidence="3" id="KW-0472">Membrane</keyword>
<evidence type="ECO:0000313" key="5">
    <source>
        <dbReference type="EMBL" id="KAK7039111.1"/>
    </source>
</evidence>
<dbReference type="Pfam" id="PF07690">
    <property type="entry name" value="MFS_1"/>
    <property type="match status" value="2"/>
</dbReference>
<feature type="transmembrane region" description="Helical" evidence="3">
    <location>
        <begin position="106"/>
        <end position="126"/>
    </location>
</feature>
<feature type="transmembrane region" description="Helical" evidence="3">
    <location>
        <begin position="419"/>
        <end position="442"/>
    </location>
</feature>
<feature type="transmembrane region" description="Helical" evidence="3">
    <location>
        <begin position="216"/>
        <end position="233"/>
    </location>
</feature>
<proteinExistence type="inferred from homology"/>
<keyword evidence="6" id="KW-1185">Reference proteome</keyword>
<dbReference type="InterPro" id="IPR020846">
    <property type="entry name" value="MFS_dom"/>
</dbReference>
<dbReference type="GO" id="GO:0016020">
    <property type="term" value="C:membrane"/>
    <property type="evidence" value="ECO:0007669"/>
    <property type="project" value="UniProtKB-SubCell"/>
</dbReference>
<feature type="transmembrane region" description="Helical" evidence="3">
    <location>
        <begin position="654"/>
        <end position="675"/>
    </location>
</feature>
<feature type="transmembrane region" description="Helical" evidence="3">
    <location>
        <begin position="486"/>
        <end position="507"/>
    </location>
</feature>
<dbReference type="InterPro" id="IPR011701">
    <property type="entry name" value="MFS"/>
</dbReference>
<sequence>MPCMIVGRLFDMGYFHSIFIAASAMLVVATLLVGQCTQYWQFLICQGITTGLACGIIVGPLTAILAQWFKDKRALALGFSAAGSSLGGTLLPVIARSLLPHIGFSWTMRVFALIELVTLSFANIIIRRRLPPTYPQGPLIGIKPLKSLQFVAYCLATLLVYVGLYTFMTYIAATAVSKGIPESASYNLVAIMNGSSGVGRIAAGVIATYIGPINHMIPSTFIAGIVILCWPTVETQPAFIAIAIVFGFSAGSYAALLWQPIIDLGDKDELSRRVGLLMLFLACAGLFGPPTSGEVNKAAGIRAMGIYAGLFDAPTVHREYHGEKELDEKDVEQPKSSDVDDYPDGGARAWLIVLGTSLAGFGTFGFVNSWGVFQSYYEETLLKGTSPSTIAWIGSIQYSLIFLPGLITGRLFDVGIFKVPFAIASAGFALGIASGTVFGPSMGVIGHWFKRRRGLALGVTATGSSVGGTVLPIAARRLIVQVGFPWTMRIIGFILLLVLFVPNLTLARRLPPVHITGGLLNLKAFKSPAFSIYSLAIWVSFLGLYTVLTYIDISAINFGISPDFSFYLVSITNAASGFGRLSSAIMTDRLGPINYYAPMTIVAAVLTYAWPFARNIGSLVAVAIIYGFSSGAFVSSFLMPVYEMGEIGDVGRRTGMVMTIAAVGALIGPPISGAINHSSGGFETVGYYAGTMILFSAGLMVVTKYLVLRSLRGKF</sequence>
<evidence type="ECO:0000256" key="2">
    <source>
        <dbReference type="ARBA" id="ARBA00006727"/>
    </source>
</evidence>
<feature type="transmembrane region" description="Helical" evidence="3">
    <location>
        <begin position="239"/>
        <end position="258"/>
    </location>
</feature>
<dbReference type="Proteomes" id="UP001383192">
    <property type="component" value="Unassembled WGS sequence"/>
</dbReference>
<comment type="similarity">
    <text evidence="2">Belongs to the major facilitator superfamily. Monocarboxylate porter (TC 2.A.1.13) family.</text>
</comment>
<dbReference type="InterPro" id="IPR050327">
    <property type="entry name" value="Proton-linked_MCT"/>
</dbReference>
<dbReference type="GO" id="GO:0022857">
    <property type="term" value="F:transmembrane transporter activity"/>
    <property type="evidence" value="ECO:0007669"/>
    <property type="project" value="InterPro"/>
</dbReference>
<feature type="transmembrane region" description="Helical" evidence="3">
    <location>
        <begin position="389"/>
        <end position="407"/>
    </location>
</feature>